<dbReference type="GO" id="GO:0042383">
    <property type="term" value="C:sarcolemma"/>
    <property type="evidence" value="ECO:0007669"/>
    <property type="project" value="TreeGrafter"/>
</dbReference>
<evidence type="ECO:0000256" key="7">
    <source>
        <dbReference type="ARBA" id="ARBA00022837"/>
    </source>
</evidence>
<feature type="domain" description="B30.2/SPRY" evidence="18">
    <location>
        <begin position="1503"/>
        <end position="1733"/>
    </location>
</feature>
<dbReference type="InterPro" id="IPR001870">
    <property type="entry name" value="B30.2/SPRY"/>
</dbReference>
<keyword evidence="13" id="KW-0407">Ion channel</keyword>
<dbReference type="EMBL" id="JAEAOA010002356">
    <property type="protein sequence ID" value="KAK3608599.1"/>
    <property type="molecule type" value="Genomic_DNA"/>
</dbReference>
<feature type="transmembrane region" description="Helical" evidence="17">
    <location>
        <begin position="4960"/>
        <end position="4983"/>
    </location>
</feature>
<feature type="compositionally biased region" description="Polar residues" evidence="16">
    <location>
        <begin position="4618"/>
        <end position="4628"/>
    </location>
</feature>
<keyword evidence="11 17" id="KW-0472">Membrane</keyword>
<dbReference type="InterPro" id="IPR005821">
    <property type="entry name" value="Ion_trans_dom"/>
</dbReference>
<feature type="compositionally biased region" description="Acidic residues" evidence="16">
    <location>
        <begin position="3946"/>
        <end position="3960"/>
    </location>
</feature>
<dbReference type="CDD" id="cd12877">
    <property type="entry name" value="SPRY1_RyR"/>
    <property type="match status" value="1"/>
</dbReference>
<keyword evidence="8" id="KW-0703">Sarcoplasmic reticulum</keyword>
<dbReference type="Pfam" id="PF01365">
    <property type="entry name" value="RYDR_ITPR"/>
    <property type="match status" value="2"/>
</dbReference>
<dbReference type="CDD" id="cd00051">
    <property type="entry name" value="EFh"/>
    <property type="match status" value="1"/>
</dbReference>
<feature type="transmembrane region" description="Helical" evidence="17">
    <location>
        <begin position="4706"/>
        <end position="4727"/>
    </location>
</feature>
<dbReference type="FunFam" id="2.80.10.50:FF:000021">
    <property type="entry name" value="Ryanodine receptor, isoform F"/>
    <property type="match status" value="1"/>
</dbReference>
<dbReference type="CDD" id="cd12878">
    <property type="entry name" value="SPRY2_RyR"/>
    <property type="match status" value="1"/>
</dbReference>
<dbReference type="SUPFAM" id="SSF82109">
    <property type="entry name" value="MIR domain"/>
    <property type="match status" value="2"/>
</dbReference>
<evidence type="ECO:0000256" key="11">
    <source>
        <dbReference type="ARBA" id="ARBA00023136"/>
    </source>
</evidence>
<feature type="region of interest" description="Disordered" evidence="16">
    <location>
        <begin position="3692"/>
        <end position="3711"/>
    </location>
</feature>
<evidence type="ECO:0000259" key="18">
    <source>
        <dbReference type="PROSITE" id="PS50188"/>
    </source>
</evidence>
<dbReference type="PRINTS" id="PR00795">
    <property type="entry name" value="RYANODINER"/>
</dbReference>
<dbReference type="PROSITE" id="PS50222">
    <property type="entry name" value="EF_HAND_2"/>
    <property type="match status" value="2"/>
</dbReference>
<dbReference type="SUPFAM" id="SSF100909">
    <property type="entry name" value="IP3 receptor type 1 binding core, domain 2"/>
    <property type="match status" value="2"/>
</dbReference>
<feature type="transmembrane region" description="Helical" evidence="17">
    <location>
        <begin position="4529"/>
        <end position="4549"/>
    </location>
</feature>
<feature type="compositionally biased region" description="Polar residues" evidence="16">
    <location>
        <begin position="1415"/>
        <end position="1429"/>
    </location>
</feature>
<keyword evidence="10" id="KW-0406">Ion transport</keyword>
<dbReference type="InterPro" id="IPR043136">
    <property type="entry name" value="B30.2/SPRY_sf"/>
</dbReference>
<evidence type="ECO:0000256" key="9">
    <source>
        <dbReference type="ARBA" id="ARBA00022989"/>
    </source>
</evidence>
<feature type="compositionally biased region" description="Low complexity" evidence="16">
    <location>
        <begin position="4642"/>
        <end position="4651"/>
    </location>
</feature>
<dbReference type="Pfam" id="PF00622">
    <property type="entry name" value="SPRY"/>
    <property type="match status" value="3"/>
</dbReference>
<protein>
    <recommendedName>
        <fullName evidence="23">Ryanodine receptor</fullName>
    </recommendedName>
</protein>
<dbReference type="InterPro" id="IPR011992">
    <property type="entry name" value="EF-hand-dom_pair"/>
</dbReference>
<gene>
    <name evidence="21" type="ORF">CHS0354_042592</name>
</gene>
<evidence type="ECO:0000259" key="20">
    <source>
        <dbReference type="PROSITE" id="PS50919"/>
    </source>
</evidence>
<dbReference type="GO" id="GO:0006874">
    <property type="term" value="P:intracellular calcium ion homeostasis"/>
    <property type="evidence" value="ECO:0007669"/>
    <property type="project" value="InterPro"/>
</dbReference>
<evidence type="ECO:0000256" key="5">
    <source>
        <dbReference type="ARBA" id="ARBA00022692"/>
    </source>
</evidence>
<dbReference type="PROSITE" id="PS50919">
    <property type="entry name" value="MIR"/>
    <property type="match status" value="1"/>
</dbReference>
<feature type="region of interest" description="Disordered" evidence="16">
    <location>
        <begin position="1455"/>
        <end position="1534"/>
    </location>
</feature>
<feature type="domain" description="EF-hand" evidence="19">
    <location>
        <begin position="4311"/>
        <end position="4344"/>
    </location>
</feature>
<dbReference type="SUPFAM" id="SSF47473">
    <property type="entry name" value="EF-hand"/>
    <property type="match status" value="1"/>
</dbReference>
<feature type="transmembrane region" description="Helical" evidence="17">
    <location>
        <begin position="4769"/>
        <end position="4792"/>
    </location>
</feature>
<dbReference type="FunFam" id="1.25.10.30:FF:000002">
    <property type="entry name" value="ryanodine receptor isoform X2"/>
    <property type="match status" value="1"/>
</dbReference>
<dbReference type="Pfam" id="PF13499">
    <property type="entry name" value="EF-hand_7"/>
    <property type="match status" value="1"/>
</dbReference>
<reference evidence="21" key="1">
    <citation type="journal article" date="2021" name="Genome Biol. Evol.">
        <title>A High-Quality Reference Genome for a Parasitic Bivalve with Doubly Uniparental Inheritance (Bivalvia: Unionida).</title>
        <authorList>
            <person name="Smith C.H."/>
        </authorList>
    </citation>
    <scope>NUCLEOTIDE SEQUENCE</scope>
    <source>
        <strain evidence="21">CHS0354</strain>
    </source>
</reference>
<keyword evidence="9 17" id="KW-1133">Transmembrane helix</keyword>
<dbReference type="GO" id="GO:0033017">
    <property type="term" value="C:sarcoplasmic reticulum membrane"/>
    <property type="evidence" value="ECO:0007669"/>
    <property type="project" value="UniProtKB-SubCell"/>
</dbReference>
<dbReference type="Pfam" id="PF02026">
    <property type="entry name" value="RyR"/>
    <property type="match status" value="4"/>
</dbReference>
<dbReference type="GO" id="GO:0014808">
    <property type="term" value="P:release of sequestered calcium ion into cytosol by sarcoplasmic reticulum"/>
    <property type="evidence" value="ECO:0007669"/>
    <property type="project" value="TreeGrafter"/>
</dbReference>
<dbReference type="InterPro" id="IPR002048">
    <property type="entry name" value="EF_hand_dom"/>
</dbReference>
<feature type="compositionally biased region" description="Basic and acidic residues" evidence="16">
    <location>
        <begin position="1473"/>
        <end position="1485"/>
    </location>
</feature>
<feature type="region of interest" description="Disordered" evidence="16">
    <location>
        <begin position="3889"/>
        <end position="3910"/>
    </location>
</feature>
<dbReference type="InterPro" id="IPR035764">
    <property type="entry name" value="SPRY2_RyR"/>
</dbReference>
<evidence type="ECO:0000256" key="15">
    <source>
        <dbReference type="SAM" id="Coils"/>
    </source>
</evidence>
<keyword evidence="2" id="KW-0813">Transport</keyword>
<feature type="region of interest" description="Disordered" evidence="16">
    <location>
        <begin position="3943"/>
        <end position="3977"/>
    </location>
</feature>
<keyword evidence="7" id="KW-0106">Calcium</keyword>
<feature type="compositionally biased region" description="Polar residues" evidence="16">
    <location>
        <begin position="1501"/>
        <end position="1512"/>
    </location>
</feature>
<comment type="subcellular location">
    <subcellularLocation>
        <location evidence="1">Sarcoplasmic reticulum membrane</location>
        <topology evidence="1">Multi-pass membrane protein</topology>
    </subcellularLocation>
</comment>
<dbReference type="Pfam" id="PF08454">
    <property type="entry name" value="RIH_assoc"/>
    <property type="match status" value="1"/>
</dbReference>
<dbReference type="GO" id="GO:0005509">
    <property type="term" value="F:calcium ion binding"/>
    <property type="evidence" value="ECO:0007669"/>
    <property type="project" value="InterPro"/>
</dbReference>
<feature type="domain" description="B30.2/SPRY" evidence="18">
    <location>
        <begin position="577"/>
        <end position="800"/>
    </location>
</feature>
<dbReference type="SMART" id="SM00449">
    <property type="entry name" value="SPRY"/>
    <property type="match status" value="3"/>
</dbReference>
<feature type="transmembrane region" description="Helical" evidence="17">
    <location>
        <begin position="5037"/>
        <end position="5060"/>
    </location>
</feature>
<dbReference type="Gene3D" id="6.20.350.10">
    <property type="match status" value="1"/>
</dbReference>
<dbReference type="GO" id="GO:0006941">
    <property type="term" value="P:striated muscle contraction"/>
    <property type="evidence" value="ECO:0007669"/>
    <property type="project" value="TreeGrafter"/>
</dbReference>
<dbReference type="CDD" id="cd12879">
    <property type="entry name" value="SPRY3_RyR"/>
    <property type="match status" value="1"/>
</dbReference>
<dbReference type="SUPFAM" id="SSF49899">
    <property type="entry name" value="Concanavalin A-like lectins/glucanases"/>
    <property type="match status" value="2"/>
</dbReference>
<evidence type="ECO:0000256" key="14">
    <source>
        <dbReference type="ARBA" id="ARBA00036634"/>
    </source>
</evidence>
<evidence type="ECO:0000256" key="3">
    <source>
        <dbReference type="ARBA" id="ARBA00022568"/>
    </source>
</evidence>
<feature type="compositionally biased region" description="Low complexity" evidence="16">
    <location>
        <begin position="2345"/>
        <end position="2355"/>
    </location>
</feature>
<dbReference type="GO" id="GO:0030018">
    <property type="term" value="C:Z disc"/>
    <property type="evidence" value="ECO:0007669"/>
    <property type="project" value="TreeGrafter"/>
</dbReference>
<evidence type="ECO:0000256" key="12">
    <source>
        <dbReference type="ARBA" id="ARBA00023286"/>
    </source>
</evidence>
<dbReference type="GO" id="GO:0005790">
    <property type="term" value="C:smooth endoplasmic reticulum"/>
    <property type="evidence" value="ECO:0007669"/>
    <property type="project" value="TreeGrafter"/>
</dbReference>
<dbReference type="InterPro" id="IPR018247">
    <property type="entry name" value="EF_Hand_1_Ca_BS"/>
</dbReference>
<evidence type="ECO:0000259" key="19">
    <source>
        <dbReference type="PROSITE" id="PS50222"/>
    </source>
</evidence>
<sequence>MADREDGGGSEQDDSSFLRTEDMICLSCVTASSRDSTSERVCLAAEAFGNRMCFLENVSRKDVPPDIPVCVFVLEQALSVRALQEMVTSSSQESTTAQSGHRTLLYGHAVLLRHLHSNMYLSCLSTSSSSDKLAFDVGLQETAIGEFCWWTIHPASKQRSEGEKVRVGDDLILVSVSSERYLHIGSGSLVIASFQQTLWTVVPMCSGAIRQKSLGYVFGGDVMRLFHGHMDECLTIPEAGSENEFNAVMYETGAVCSHARSLWILEHNRTKWAGGFMGWGQQCRIRHVTSGRYLCVTPDNEVITVHRQKADDDSTVFYLRLAKDDKKQAESHEDEEMGKADLKYGDSVVFIQHATTALWLSYQTFETKKRGVGRVEEKKAVMLVEGHMDDGFTVSRAQEEESRSARVIRKCQSLFSRFNKALDCLRSEGRTSPSWMRLSLSEVIKCLEDLIEYFAQPKEEEEHEEKQNKLRALRNRQDLFQEEGMIALILETIDKFSQYKSKRQFAHYAGDEAASKWDDISSYLYLLLAAMIRGNRANCAQFAQSYRLDWLVHRLESQQSSKGVLDVLHCVLIDSPEALNMIKERHIVTIISLIDKHGRDPKVLHVLKSLCVGSNVAVRSNQNLICDNLLPGQDLLLQTKLVDHVSSCRPNICVGVYPGSAMYRKWYHEIIIDQYEPATHLPPILRIGWANTQGFVPYPGGGEQWGCNGLGDDLYSFAFDGVNLWTGGKPKQVRISNQPFQKGDIIGCCLDLTVPQISFSINGVRVRGFFKDFNLEGLFFPVVSMSARVSCRFILGGEHGRLKHGPPEGHSPVIESLLPREKLKIQPCFYFGDIPKNIISGPTEVTDYVPFVPKPVDTANVQLPAYIENVRDKLAENLHEVWAMNKIEQGWTYGETRDDARKKNPSLTNFDRLPLSEKKYVITVAYETLRTLLALGYHVTVENKENKQNRLKSIKLPNQFLQSNGYKPTPLDLTGIQLNEKLEELVDLFAENTHNVWARDRIKHGWTYGLCEDLANKRSPHLVPYSKVDDHIKKANRDAATETVKTLRSYGYNLEPPTSEMGESAQSTTTEDIKMKTRTYRAQKTYAVTSGKWYYEFEVMTTGFMKIGWAMVSLDPSSTLGTDGKSYAFDGSTGRKWHLGSEPYGKIWTEGDVIGCMLDMKDRTVTFSLNGELMMDSLGQEIAFQEINISEGYVPAISLGAHQQAKLNFGQDVNTLKYFTCCGLQEGYEPFCVNMIWQMTLWYKKELPVFNHIGPNHPRLSISRIQGSTNAAPCLKVTSKTYGNIDDVRLEYLRLSLPVKCMQEFIPRERVSATTSLEKRMNMENIRRREMDIEEEQDGGTEMSQENYSDANMSDASIERGSKVVAAMQQRYADDSLPSTLERPRGKKNGLNRGHSLEEAVTDGSPPPEALKGASSESQLATGDINSLNIPEGRKSSRLSLFGDKVADAARAFADRSSKRAKSPFTLFKKRSVRDASPNDKRTRSTEYSSLDRKHHKPGSKATSSSRAQTLPITRVGDSAEDQNGLPSDQGPVINIEAPRGIIPYEFQDAISRRQGYARDFTGSEGSDLDQSETDMSEMNAVAESIHEYYYSVRIFPGQDPSQVYVGWVTSGFHFMDSSFDMKKVRYVVVSTLDMDYKIKQSVSRKNCYMVSAGDLQQRYGGTGQDVSAKRTSPGLLIGSSIDVSTGMLSFSVNGKEVANKFQVEPGTKLFPAVICEPTIKEMLQFELGHTKNTLPLSTAVFRGRKSMVPSCPPRLDIQVLQSSTWSRVPNQFLNVHALKLSDIKGWSMLCDTPVPMLSVYIPEEDRSLDVLELIEHEHLLNFHARTLDLYQAVCYHGNHTVANTLVKHVDIRQLMYCIQSEYLSGELRTGFYNLLIAMHLDSHWRARMLTQNEFIIPLDDKVKKISLYRSLVPNGNSSCNIKHTIPSMDSSVSIRPHLCLDQKDIEQRNQSNSLSGAAPFFPMDQLKIFIMQALTEAVEKGAAHIRDPIGGSNASLFVPLLKVFDNLLVMGLVTDEDLHQLLCLLDPETFDESFISGDHKKGLINMKLEEAVKLEVCHILQHLCDLQLRHRVESIIAFSDEFVLSAQNDQLRRYIEIKQSNLPSSVAARKTREFRCPPQEQMRHLLAFKSDKDDLFQQCPCRPDIQAMLWNYHKTLLKHSAMPTCLAELEEEENHGKELVEEPKSFGFREKLLRLAGLAKEEEKKVVEREPSNGKPDSLQTLIQETVIRWAESDFINNQELVREMFSLLHRQYTSIGELMRAFEKTYVISPSNVEDINYLLEALGNIRCLLNVQAGPEEEELMKKSLKDAMDNRVFFQHPNLMRALCVHETVMQLMVNTLNKAQQQQQSTTTSTDIASGQHRRQSIMPESGADSFVEQSKDAAADMVVMCCRFLCYFCRTSGQNQRAMFEHLSYLLENSSMLLARPSLRGSCPLDVAYSSLMDNNELALALRESHLERIAIYLSRCGVQSNAELLEKGYPDIGWDPVEGERFLDFLRFCVWVNGETVEENANLVVRLLIRRPECLGPALRGEGGGLLRAMKDGIRMSEQIAAARDQASSHLLLAMNDGDDSGGKYLFQSKYDFSSLPPDDDEDYVDMGGAILSFYGSLVDLLGKCAPDAEAIKSGRSDSLRARAILRSLVSMEDLEGVLGLRFILPIGLPQSTADATESRGAIGGMGLPPGLQPQHKASIVLFLERVYGIEEQNTFFRLLEDGFLPDLRAATTLDMAHVGNSDMALALNRYICGSVLPLLASHCHFFEDADHMSALLESMLNTVYRLCKCNSLTKGQMETLSDFMVAFTNQLRPPLMLRLLKKLAVDVPALTENTVIALRVLTDYYERCSSYYSQSGLSSYGSASEEEKRLTMMLFSGIFDALAKRPYDPELFSKALPCLSVIGCALSPDYSLTNHDDSWYHQNVADIEGVYIPHPVDTSRVHLSQALDSAATKFAEHFHDAWALKKVDVGWVFGTSFDDEKKTHPLLKPYHLLDDREKSKYLQPVRESLRVMLAWGWTVDQDQTRLAANTDGFKRRLSKDLYDHGYSPRPFDLRNITLTREMQNMGEKLAENSHDLWAKHKKEELEAIGAGIHPQLVPYDILTDREKKKDREHAQELLKFLQFQGFRIISGDLGVESRRKSSSRLGKDTEADSGVAGSATEKRFAYSLLEKLLEYFDKASISMTQTQPSSRFSRRSSYSQSTEDVKFFGKVVLPFVEKYFQANREYFLGSTTNPTSGSMASLKEKEITACLFSKLAFTLRTKLTAFGHDINICVQCLQVLIQAVDARTVVKNSPEIIRSSLLPFFNNAADDLDQLVQNLENERFSHVKGTITRGATSVNYVHMVLLPVLTSLFDHMGRNQYGPDLIAGDIQLACYRILNSLYKLGTSGNRFAERETISSELSRHRPALGECLSSFAGCFPVAFLEPSLNKYNKNSILFGLEGKISEHSLEAQEVMDQLVETLPPLEKIIAEIEELAESGGKYQEAPHVIEVTLPMLCSYLPYWLKQASVKTESGQTVSTVTVELMNNILGNVLKLISNNVGSENAPWMNRIATRTQPIIGNSTPDMIKDHFLPIAKKLRENANSVEHKEKQLMQEKHNRASEDSDFEAEVQKKFGFLVRDIYAFYPLLIKYVDLHRSQWLKNPTASAEELFICVADIFALWSKSLLFKREEQNFVLSNEIDNMALIMPSQSSQTVSLSKRPVNQESTIKKTGRRREKKRMEPHSSLNVACLKRLLPIGLSFFSGREQELLQHAKLKLMQESEGDIEEYLLHTLETEEGPTDEKVKWQKVLYHKIGGTVRSELSKKTVIETILSMAKVMHGLHMVEHPSLCRKSAWRKVVSTQRKRAVMACFRMVPLYSLPRHKAINLFLKRYNPMWLSTEEFELKVLIEDLTRCDESEEEAGEKKETEEEEKPDPLKQLVTCLSRTATKEQQSSIPEDFIYMSYAQIMSQSCSGEDEDDDEEGGDEEGPGSSFQEQEMEKQQLLSEQARLSDRGVAEMVLLYISASRGCASPMVTDTIELGISLLRGGNSDVQKKMLHHLKDKKDVGFFSSVAGLMQQCSVLDLDAFERNNKAEGLGMSSDVSVGEKNLSDAEVTCKLFRLLQLLCEGHNLDFQNYLRTQAGNNTTVNIVICTVDYLLRLQESIMDFYWHYSGKDTIDQAGKDNFCRAIMVATQVFRTLTEYIQGPCSLNQLTLAHSRLWDAVGGFLYIFAHMQEKLSRDVEQLDLLREFMKLQKEMMIMLLSMLEGNVMNGPIGKQMVDTLVESSGNVEMILKFFDIFLKMKDLTTSEAFLEFDTNKDGFISHKEFRRALEAQKVYTEEEIEYIMMCVDANQDGKVDFQEFTDRFHNPAKDIGFTMAVLLTNLSEHMPNDPRLERFLDKAQCVLDYFERYLGRIEILGSANRIERVYFEIKQSHIDQWLKPQIKESKRSFLHSVVNEGGDKEKLESFVNFCEDTIFEMQHATSISAEEQRIQALRSGAAIGEDMSSVLEPIRFGYGFIKDLMSALLSIFTWSNIKLSYRTYRKMTYLQLLIAFFKFNFKLAFLLLTFSFHVLWTLLKFMINMMMGEKEEAAVSVPGPLALPGPMALEEREAEIIPASVVVRTDSEFTFTTSKEQEDGPVIESQKKPLSTQSSIDASSDGPKSEPEPILTPDVTTVPTTMPKREDKPTETSGTSSSARPGIASMGDSDAEILVPPETKSFDYGKYILSLFARNFYNFKLLALFLAFIMNFMLLFYKVAKVTVDIGDDEASDAINGTEEEEDGLERVEIMDDLYYMEPVLRCLALLHSFVAFSMLVAYYCLKVPLVIFKREKEIARKLEFEGLWISEQPGEDDIRAHWDKLVISTRSFPESYWDKFVKKKVRTRYSEQFEFEEMSILLGMDKGNSIVLDKEESAGFITSLMYNTDWQYQIWKWGVIFTDNSFLYILWYFIFSFLGNINYFFFAAHLLDVAISFKTLRTILQSVTHNGKQLVLTVMLLSVVVYIYTVIAFNFFRKFYVKEEEGSIDYKCHDMLTCFVYHLHTGVRAGGGIGDEIEPADGDPFEVYRILFDITFFFFVIVILLAIIQGLIIDAFGELRDQLEQVKEDMESKCFICGIGKEYFDKVPHGFETHVEKEHSFANYMFFIMHLINKPDTEYTGQETYVWELYQQRCWDFFPVGDCFRKQYEDEMSGSAKS</sequence>
<keyword evidence="6" id="KW-0677">Repeat</keyword>
<keyword evidence="22" id="KW-1185">Reference proteome</keyword>
<evidence type="ECO:0000256" key="8">
    <source>
        <dbReference type="ARBA" id="ARBA00022951"/>
    </source>
</evidence>
<dbReference type="Pfam" id="PF00520">
    <property type="entry name" value="Ion_trans"/>
    <property type="match status" value="1"/>
</dbReference>
<comment type="catalytic activity">
    <reaction evidence="14">
        <text>Ca(2+)(in) = Ca(2+)(out)</text>
        <dbReference type="Rhea" id="RHEA:29671"/>
        <dbReference type="ChEBI" id="CHEBI:29108"/>
    </reaction>
</comment>
<dbReference type="InterPro" id="IPR014821">
    <property type="entry name" value="Ins145_P3_rcpt"/>
</dbReference>
<dbReference type="InterPro" id="IPR013333">
    <property type="entry name" value="Ryan_recept"/>
</dbReference>
<evidence type="ECO:0000256" key="4">
    <source>
        <dbReference type="ARBA" id="ARBA00022673"/>
    </source>
</evidence>
<dbReference type="InterPro" id="IPR035910">
    <property type="entry name" value="RyR/IP3R_RIH_dom_sf"/>
</dbReference>
<feature type="domain" description="B30.2/SPRY" evidence="18">
    <location>
        <begin position="1015"/>
        <end position="1214"/>
    </location>
</feature>
<feature type="region of interest" description="Disordered" evidence="16">
    <location>
        <begin position="2345"/>
        <end position="2372"/>
    </location>
</feature>
<accession>A0AAE0TEQ7</accession>
<feature type="region of interest" description="Disordered" evidence="16">
    <location>
        <begin position="1373"/>
        <end position="1432"/>
    </location>
</feature>
<reference evidence="21" key="2">
    <citation type="journal article" date="2021" name="Genome Biol. Evol.">
        <title>Developing a high-quality reference genome for a parasitic bivalve with doubly uniparental inheritance (Bivalvia: Unionida).</title>
        <authorList>
            <person name="Smith C.H."/>
        </authorList>
    </citation>
    <scope>NUCLEOTIDE SEQUENCE</scope>
    <source>
        <strain evidence="21">CHS0354</strain>
        <tissue evidence="21">Mantle</tissue>
    </source>
</reference>
<evidence type="ECO:0008006" key="23">
    <source>
        <dbReference type="Google" id="ProtNLM"/>
    </source>
</evidence>
<keyword evidence="4" id="KW-0107">Calcium channel</keyword>
<dbReference type="GO" id="GO:0005219">
    <property type="term" value="F:ryanodine-sensitive calcium-release channel activity"/>
    <property type="evidence" value="ECO:0007669"/>
    <property type="project" value="InterPro"/>
</dbReference>
<dbReference type="SMART" id="SM00054">
    <property type="entry name" value="EFh"/>
    <property type="match status" value="2"/>
</dbReference>
<dbReference type="Pfam" id="PF08709">
    <property type="entry name" value="Ins145_P3_rec"/>
    <property type="match status" value="1"/>
</dbReference>
<dbReference type="InterPro" id="IPR000699">
    <property type="entry name" value="RIH_dom"/>
</dbReference>
<dbReference type="Gene3D" id="2.60.120.920">
    <property type="match status" value="3"/>
</dbReference>
<keyword evidence="12" id="KW-1071">Ligand-gated ion channel</keyword>
<dbReference type="Gene3D" id="1.10.490.160">
    <property type="match status" value="2"/>
</dbReference>
<dbReference type="Gene3D" id="1.25.10.30">
    <property type="entry name" value="IP3 receptor type 1 binding core, RIH domain"/>
    <property type="match status" value="1"/>
</dbReference>
<dbReference type="Pfam" id="PF21119">
    <property type="entry name" value="RYDR_Jsol"/>
    <property type="match status" value="1"/>
</dbReference>
<comment type="caution">
    <text evidence="21">The sequence shown here is derived from an EMBL/GenBank/DDBJ whole genome shotgun (WGS) entry which is preliminary data.</text>
</comment>
<dbReference type="PROSITE" id="PS00018">
    <property type="entry name" value="EF_HAND_1"/>
    <property type="match status" value="2"/>
</dbReference>
<dbReference type="Gene3D" id="2.80.10.50">
    <property type="match status" value="2"/>
</dbReference>
<organism evidence="21 22">
    <name type="scientific">Potamilus streckersoni</name>
    <dbReference type="NCBI Taxonomy" id="2493646"/>
    <lineage>
        <taxon>Eukaryota</taxon>
        <taxon>Metazoa</taxon>
        <taxon>Spiralia</taxon>
        <taxon>Lophotrochozoa</taxon>
        <taxon>Mollusca</taxon>
        <taxon>Bivalvia</taxon>
        <taxon>Autobranchia</taxon>
        <taxon>Heteroconchia</taxon>
        <taxon>Palaeoheterodonta</taxon>
        <taxon>Unionida</taxon>
        <taxon>Unionoidea</taxon>
        <taxon>Unionidae</taxon>
        <taxon>Ambleminae</taxon>
        <taxon>Lampsilini</taxon>
        <taxon>Potamilus</taxon>
    </lineage>
</organism>
<dbReference type="InterPro" id="IPR035762">
    <property type="entry name" value="SPRY3_RyR"/>
</dbReference>
<dbReference type="FunFam" id="1.10.287.70:FF:000017">
    <property type="entry name" value="ryanodine receptor isoform X2"/>
    <property type="match status" value="1"/>
</dbReference>
<dbReference type="FunFam" id="2.60.120.920:FF:000003">
    <property type="entry name" value="ryanodine receptor isoform X2"/>
    <property type="match status" value="1"/>
</dbReference>
<evidence type="ECO:0000256" key="1">
    <source>
        <dbReference type="ARBA" id="ARBA00004326"/>
    </source>
</evidence>
<feature type="domain" description="MIR" evidence="20">
    <location>
        <begin position="101"/>
        <end position="155"/>
    </location>
</feature>
<keyword evidence="3" id="KW-0109">Calcium transport</keyword>
<evidence type="ECO:0000256" key="13">
    <source>
        <dbReference type="ARBA" id="ARBA00023303"/>
    </source>
</evidence>
<dbReference type="Proteomes" id="UP001195483">
    <property type="component" value="Unassembled WGS sequence"/>
</dbReference>
<dbReference type="InterPro" id="IPR009460">
    <property type="entry name" value="Ryanrecept_TM4-6"/>
</dbReference>
<dbReference type="InterPro" id="IPR013320">
    <property type="entry name" value="ConA-like_dom_sf"/>
</dbReference>
<feature type="region of interest" description="Disordered" evidence="16">
    <location>
        <begin position="1327"/>
        <end position="1356"/>
    </location>
</feature>
<dbReference type="FunFam" id="1.10.238.10:FF:000132">
    <property type="entry name" value="Ryanodine receptor 44F"/>
    <property type="match status" value="1"/>
</dbReference>
<proteinExistence type="predicted"/>
<dbReference type="PANTHER" id="PTHR46399:SF8">
    <property type="entry name" value="B30.2_SPRY DOMAIN-CONTAINING PROTEIN"/>
    <property type="match status" value="1"/>
</dbReference>
<dbReference type="PANTHER" id="PTHR46399">
    <property type="entry name" value="B30.2/SPRY DOMAIN-CONTAINING PROTEIN"/>
    <property type="match status" value="1"/>
</dbReference>
<keyword evidence="5 17" id="KW-0812">Transmembrane</keyword>
<dbReference type="InterPro" id="IPR003877">
    <property type="entry name" value="SPRY_dom"/>
</dbReference>
<dbReference type="InterPro" id="IPR015925">
    <property type="entry name" value="Ryanodine_IP3_receptor"/>
</dbReference>
<keyword evidence="15" id="KW-0175">Coiled coil</keyword>
<evidence type="ECO:0000256" key="6">
    <source>
        <dbReference type="ARBA" id="ARBA00022737"/>
    </source>
</evidence>
<reference evidence="21" key="3">
    <citation type="submission" date="2023-05" db="EMBL/GenBank/DDBJ databases">
        <authorList>
            <person name="Smith C.H."/>
        </authorList>
    </citation>
    <scope>NUCLEOTIDE SEQUENCE</scope>
    <source>
        <strain evidence="21">CHS0354</strain>
        <tissue evidence="21">Mantle</tissue>
    </source>
</reference>
<dbReference type="Pfam" id="PF02815">
    <property type="entry name" value="MIR"/>
    <property type="match status" value="1"/>
</dbReference>
<dbReference type="InterPro" id="IPR013662">
    <property type="entry name" value="RIH_assoc-dom"/>
</dbReference>
<feature type="domain" description="EF-hand" evidence="19">
    <location>
        <begin position="4274"/>
        <end position="4309"/>
    </location>
</feature>
<dbReference type="GO" id="GO:0034704">
    <property type="term" value="C:calcium channel complex"/>
    <property type="evidence" value="ECO:0007669"/>
    <property type="project" value="TreeGrafter"/>
</dbReference>
<dbReference type="Gene3D" id="1.10.287.70">
    <property type="match status" value="1"/>
</dbReference>
<dbReference type="FunFam" id="2.60.120.920:FF:000002">
    <property type="entry name" value="ryanodine receptor isoform X2"/>
    <property type="match status" value="1"/>
</dbReference>
<dbReference type="SMART" id="SM00472">
    <property type="entry name" value="MIR"/>
    <property type="match status" value="4"/>
</dbReference>
<dbReference type="InterPro" id="IPR003032">
    <property type="entry name" value="Ryanodine_rcpt"/>
</dbReference>
<name>A0AAE0TEQ7_9BIVA</name>
<dbReference type="InterPro" id="IPR048581">
    <property type="entry name" value="RYDR_Jsol"/>
</dbReference>
<evidence type="ECO:0000256" key="17">
    <source>
        <dbReference type="SAM" id="Phobius"/>
    </source>
</evidence>
<dbReference type="Pfam" id="PF06459">
    <property type="entry name" value="RR_TM4-6"/>
    <property type="match status" value="1"/>
</dbReference>
<evidence type="ECO:0000313" key="22">
    <source>
        <dbReference type="Proteomes" id="UP001195483"/>
    </source>
</evidence>
<dbReference type="InterPro" id="IPR036300">
    <property type="entry name" value="MIR_dom_sf"/>
</dbReference>
<evidence type="ECO:0000313" key="21">
    <source>
        <dbReference type="EMBL" id="KAK3608599.1"/>
    </source>
</evidence>
<feature type="region of interest" description="Disordered" evidence="16">
    <location>
        <begin position="4603"/>
        <end position="4680"/>
    </location>
</feature>
<dbReference type="FunFam" id="1.10.490.160:FF:000003">
    <property type="entry name" value="Ryanodine receptor, isoform E"/>
    <property type="match status" value="1"/>
</dbReference>
<dbReference type="InterPro" id="IPR035761">
    <property type="entry name" value="SPRY1_RyR"/>
</dbReference>
<evidence type="ECO:0000256" key="16">
    <source>
        <dbReference type="SAM" id="MobiDB-lite"/>
    </source>
</evidence>
<dbReference type="Gene3D" id="1.10.238.10">
    <property type="entry name" value="EF-hand"/>
    <property type="match status" value="1"/>
</dbReference>
<dbReference type="PROSITE" id="PS50188">
    <property type="entry name" value="B302_SPRY"/>
    <property type="match status" value="3"/>
</dbReference>
<feature type="compositionally biased region" description="Polar residues" evidence="16">
    <location>
        <begin position="1342"/>
        <end position="1355"/>
    </location>
</feature>
<dbReference type="InterPro" id="IPR016093">
    <property type="entry name" value="MIR_motif"/>
</dbReference>
<evidence type="ECO:0000256" key="10">
    <source>
        <dbReference type="ARBA" id="ARBA00023065"/>
    </source>
</evidence>
<evidence type="ECO:0000256" key="2">
    <source>
        <dbReference type="ARBA" id="ARBA00022448"/>
    </source>
</evidence>
<dbReference type="CDD" id="cd23278">
    <property type="entry name" value="beta-trefoil_MIR_RyR"/>
    <property type="match status" value="1"/>
</dbReference>
<feature type="coiled-coil region" evidence="15">
    <location>
        <begin position="456"/>
        <end position="483"/>
    </location>
</feature>